<protein>
    <submittedName>
        <fullName evidence="2">GNAT family N-acetyltransferase</fullName>
    </submittedName>
</protein>
<sequence length="152" mass="17823">MIKVITLKEITSDDPLIALIAYIHEHMPESYDAYYVTSEIEVMLRAESIRLLMQHNNDRIIVIEDAQLNAFIWFNIGEKTHIKSLYVQPDERGKGYARTLKRYVEKLSACEGITYIYGHVDKNNHAMRKLNYKLGYRADDTLMYKHIEVPND</sequence>
<accession>A0A4R6C5J2</accession>
<dbReference type="InterPro" id="IPR000182">
    <property type="entry name" value="GNAT_dom"/>
</dbReference>
<keyword evidence="2" id="KW-0808">Transferase</keyword>
<comment type="caution">
    <text evidence="2">The sequence shown here is derived from an EMBL/GenBank/DDBJ whole genome shotgun (WGS) entry which is preliminary data.</text>
</comment>
<dbReference type="InterPro" id="IPR016181">
    <property type="entry name" value="Acyl_CoA_acyltransferase"/>
</dbReference>
<reference evidence="2 3" key="1">
    <citation type="submission" date="2019-01" db="EMBL/GenBank/DDBJ databases">
        <title>Draft genome sequences of Macrococcus caseolyticus, Macrococcus canis, Macrococcus bohemicus and Macrococcus goetzii.</title>
        <authorList>
            <person name="Mazhar S."/>
            <person name="Altermann E."/>
            <person name="Hill C."/>
            <person name="Mcauliffe O."/>
        </authorList>
    </citation>
    <scope>NUCLEOTIDE SEQUENCE [LARGE SCALE GENOMIC DNA]</scope>
    <source>
        <strain evidence="2 3">DPC7162</strain>
    </source>
</reference>
<evidence type="ECO:0000313" key="2">
    <source>
        <dbReference type="EMBL" id="TDM17287.1"/>
    </source>
</evidence>
<dbReference type="Pfam" id="PF00583">
    <property type="entry name" value="Acetyltransf_1"/>
    <property type="match status" value="1"/>
</dbReference>
<dbReference type="AlphaFoldDB" id="A0A4R6C5J2"/>
<organism evidence="2 3">
    <name type="scientific">Macrococcoides canis</name>
    <dbReference type="NCBI Taxonomy" id="1855823"/>
    <lineage>
        <taxon>Bacteria</taxon>
        <taxon>Bacillati</taxon>
        <taxon>Bacillota</taxon>
        <taxon>Bacilli</taxon>
        <taxon>Bacillales</taxon>
        <taxon>Staphylococcaceae</taxon>
        <taxon>Macrococcoides</taxon>
    </lineage>
</organism>
<dbReference type="EMBL" id="SDQG01000002">
    <property type="protein sequence ID" value="TDM17287.1"/>
    <property type="molecule type" value="Genomic_DNA"/>
</dbReference>
<dbReference type="Gene3D" id="3.40.630.30">
    <property type="match status" value="1"/>
</dbReference>
<feature type="domain" description="N-acetyltransferase" evidence="1">
    <location>
        <begin position="5"/>
        <end position="152"/>
    </location>
</feature>
<gene>
    <name evidence="2" type="ORF">ETI04_05160</name>
</gene>
<dbReference type="Proteomes" id="UP000294865">
    <property type="component" value="Unassembled WGS sequence"/>
</dbReference>
<name>A0A4R6C5J2_9STAP</name>
<dbReference type="GO" id="GO:0016747">
    <property type="term" value="F:acyltransferase activity, transferring groups other than amino-acyl groups"/>
    <property type="evidence" value="ECO:0007669"/>
    <property type="project" value="InterPro"/>
</dbReference>
<proteinExistence type="predicted"/>
<evidence type="ECO:0000259" key="1">
    <source>
        <dbReference type="PROSITE" id="PS51186"/>
    </source>
</evidence>
<dbReference type="SUPFAM" id="SSF55729">
    <property type="entry name" value="Acyl-CoA N-acyltransferases (Nat)"/>
    <property type="match status" value="1"/>
</dbReference>
<dbReference type="PROSITE" id="PS51186">
    <property type="entry name" value="GNAT"/>
    <property type="match status" value="1"/>
</dbReference>
<dbReference type="RefSeq" id="WP_133419444.1">
    <property type="nucleotide sequence ID" value="NZ_SDGR01000003.1"/>
</dbReference>
<evidence type="ECO:0000313" key="3">
    <source>
        <dbReference type="Proteomes" id="UP000294865"/>
    </source>
</evidence>
<dbReference type="CDD" id="cd04301">
    <property type="entry name" value="NAT_SF"/>
    <property type="match status" value="1"/>
</dbReference>